<evidence type="ECO:0000313" key="2">
    <source>
        <dbReference type="EMBL" id="TCK58606.1"/>
    </source>
</evidence>
<dbReference type="GO" id="GO:0003824">
    <property type="term" value="F:catalytic activity"/>
    <property type="evidence" value="ECO:0007669"/>
    <property type="project" value="InterPro"/>
</dbReference>
<dbReference type="InterPro" id="IPR005302">
    <property type="entry name" value="MoCF_Sase_C"/>
</dbReference>
<feature type="domain" description="MOSC" evidence="1">
    <location>
        <begin position="18"/>
        <end position="167"/>
    </location>
</feature>
<keyword evidence="3" id="KW-1185">Reference proteome</keyword>
<evidence type="ECO:0000259" key="1">
    <source>
        <dbReference type="PROSITE" id="PS51340"/>
    </source>
</evidence>
<proteinExistence type="predicted"/>
<reference evidence="2 3" key="1">
    <citation type="submission" date="2019-03" db="EMBL/GenBank/DDBJ databases">
        <title>Genomic Encyclopedia of Type Strains, Phase IV (KMG-IV): sequencing the most valuable type-strain genomes for metagenomic binning, comparative biology and taxonomic classification.</title>
        <authorList>
            <person name="Goeker M."/>
        </authorList>
    </citation>
    <scope>NUCLEOTIDE SEQUENCE [LARGE SCALE GENOMIC DNA]</scope>
    <source>
        <strain evidence="2 3">DSM 18577</strain>
    </source>
</reference>
<name>A0A4R1K3C8_9GAMM</name>
<dbReference type="EMBL" id="SMGD01000011">
    <property type="protein sequence ID" value="TCK58606.1"/>
    <property type="molecule type" value="Genomic_DNA"/>
</dbReference>
<dbReference type="InterPro" id="IPR011037">
    <property type="entry name" value="Pyrv_Knase-like_insert_dom_sf"/>
</dbReference>
<comment type="caution">
    <text evidence="2">The sequence shown here is derived from an EMBL/GenBank/DDBJ whole genome shotgun (WGS) entry which is preliminary data.</text>
</comment>
<organism evidence="2 3">
    <name type="scientific">Celerinatantimonas diazotrophica</name>
    <dbReference type="NCBI Taxonomy" id="412034"/>
    <lineage>
        <taxon>Bacteria</taxon>
        <taxon>Pseudomonadati</taxon>
        <taxon>Pseudomonadota</taxon>
        <taxon>Gammaproteobacteria</taxon>
        <taxon>Celerinatantimonadaceae</taxon>
        <taxon>Celerinatantimonas</taxon>
    </lineage>
</organism>
<dbReference type="PROSITE" id="PS51340">
    <property type="entry name" value="MOSC"/>
    <property type="match status" value="1"/>
</dbReference>
<evidence type="ECO:0000313" key="3">
    <source>
        <dbReference type="Proteomes" id="UP000295565"/>
    </source>
</evidence>
<dbReference type="AlphaFoldDB" id="A0A4R1K3C8"/>
<gene>
    <name evidence="2" type="ORF">EV690_0737</name>
</gene>
<dbReference type="PANTHER" id="PTHR36930">
    <property type="entry name" value="METAL-SULFUR CLUSTER BIOSYNTHESIS PROTEINS YUAD-RELATED"/>
    <property type="match status" value="1"/>
</dbReference>
<dbReference type="InterPro" id="IPR052716">
    <property type="entry name" value="MOSC_domain"/>
</dbReference>
<dbReference type="PANTHER" id="PTHR36930:SF1">
    <property type="entry name" value="MOSC DOMAIN-CONTAINING PROTEIN"/>
    <property type="match status" value="1"/>
</dbReference>
<dbReference type="GO" id="GO:0030151">
    <property type="term" value="F:molybdenum ion binding"/>
    <property type="evidence" value="ECO:0007669"/>
    <property type="project" value="InterPro"/>
</dbReference>
<protein>
    <recommendedName>
        <fullName evidence="1">MOSC domain-containing protein</fullName>
    </recommendedName>
</protein>
<sequence length="179" mass="19542">MAKVVSVSKSHKHVFSKETVKSIMLIQGEGVEGDAHQGKTVQHRSRVRANPTQPNLRQVHLIHHELFDELYADGFTVEPGSLGENITTQGLELLSLPKGTILTFPSGAQIAITGLRNPCSQIEHFQNGLFDAVLSRDNSGRLVRKAGVMAIVLTAGQVNSEDDIAVTFPEQPFEPLRVV</sequence>
<dbReference type="GO" id="GO:0030170">
    <property type="term" value="F:pyridoxal phosphate binding"/>
    <property type="evidence" value="ECO:0007669"/>
    <property type="project" value="InterPro"/>
</dbReference>
<dbReference type="Proteomes" id="UP000295565">
    <property type="component" value="Unassembled WGS sequence"/>
</dbReference>
<accession>A0A4R1K3C8</accession>
<dbReference type="OrthoDB" id="1550913at2"/>
<dbReference type="Pfam" id="PF03473">
    <property type="entry name" value="MOSC"/>
    <property type="match status" value="1"/>
</dbReference>
<dbReference type="Gene3D" id="2.40.33.20">
    <property type="entry name" value="PK beta-barrel domain-like"/>
    <property type="match status" value="1"/>
</dbReference>
<dbReference type="RefSeq" id="WP_131911573.1">
    <property type="nucleotide sequence ID" value="NZ_OU594967.1"/>
</dbReference>
<dbReference type="SUPFAM" id="SSF50800">
    <property type="entry name" value="PK beta-barrel domain-like"/>
    <property type="match status" value="1"/>
</dbReference>